<name>A0ABS0MUK0_PSELU</name>
<dbReference type="PANTHER" id="PTHR33337:SF40">
    <property type="entry name" value="CENP-V_GFA DOMAIN-CONTAINING PROTEIN-RELATED"/>
    <property type="match status" value="1"/>
</dbReference>
<accession>A0ABS0MUK0</accession>
<gene>
    <name evidence="6" type="ORF">I5Q09_17225</name>
</gene>
<dbReference type="Proteomes" id="UP000638986">
    <property type="component" value="Unassembled WGS sequence"/>
</dbReference>
<organism evidence="6 7">
    <name type="scientific">Pseudomonas luteola</name>
    <dbReference type="NCBI Taxonomy" id="47886"/>
    <lineage>
        <taxon>Bacteria</taxon>
        <taxon>Pseudomonadati</taxon>
        <taxon>Pseudomonadota</taxon>
        <taxon>Gammaproteobacteria</taxon>
        <taxon>Pseudomonadales</taxon>
        <taxon>Pseudomonadaceae</taxon>
        <taxon>Pseudomonas</taxon>
    </lineage>
</organism>
<evidence type="ECO:0000313" key="6">
    <source>
        <dbReference type="EMBL" id="MBH3440431.1"/>
    </source>
</evidence>
<evidence type="ECO:0000256" key="2">
    <source>
        <dbReference type="ARBA" id="ARBA00022723"/>
    </source>
</evidence>
<dbReference type="SUPFAM" id="SSF51316">
    <property type="entry name" value="Mss4-like"/>
    <property type="match status" value="1"/>
</dbReference>
<comment type="similarity">
    <text evidence="1">Belongs to the Gfa family.</text>
</comment>
<sequence length="142" mass="15969">MAMAARVERQGRCLCSAVHVTVGLEKTSVSACHCSICRRWGGGPLMVVESTLPPQLTGEEHVHVYESSEWAERGFCRRCGTHLFYRLKHGDFHAVPVGLFDDPDDWTFALQVFIEEKPAFYCFANDTRTLTGEELIVQFGSE</sequence>
<dbReference type="PROSITE" id="PS51891">
    <property type="entry name" value="CENP_V_GFA"/>
    <property type="match status" value="1"/>
</dbReference>
<keyword evidence="3" id="KW-0862">Zinc</keyword>
<evidence type="ECO:0000256" key="1">
    <source>
        <dbReference type="ARBA" id="ARBA00005495"/>
    </source>
</evidence>
<evidence type="ECO:0000256" key="4">
    <source>
        <dbReference type="ARBA" id="ARBA00023239"/>
    </source>
</evidence>
<feature type="domain" description="CENP-V/GFA" evidence="5">
    <location>
        <begin position="9"/>
        <end position="107"/>
    </location>
</feature>
<dbReference type="InterPro" id="IPR006913">
    <property type="entry name" value="CENP-V/GFA"/>
</dbReference>
<evidence type="ECO:0000313" key="7">
    <source>
        <dbReference type="Proteomes" id="UP000638986"/>
    </source>
</evidence>
<keyword evidence="4" id="KW-0456">Lyase</keyword>
<keyword evidence="2" id="KW-0479">Metal-binding</keyword>
<evidence type="ECO:0000259" key="5">
    <source>
        <dbReference type="PROSITE" id="PS51891"/>
    </source>
</evidence>
<dbReference type="Pfam" id="PF04828">
    <property type="entry name" value="GFA"/>
    <property type="match status" value="1"/>
</dbReference>
<dbReference type="PANTHER" id="PTHR33337">
    <property type="entry name" value="GFA DOMAIN-CONTAINING PROTEIN"/>
    <property type="match status" value="1"/>
</dbReference>
<evidence type="ECO:0000256" key="3">
    <source>
        <dbReference type="ARBA" id="ARBA00022833"/>
    </source>
</evidence>
<protein>
    <submittedName>
        <fullName evidence="6">GFA family protein</fullName>
    </submittedName>
</protein>
<reference evidence="6 7" key="1">
    <citation type="submission" date="2020-11" db="EMBL/GenBank/DDBJ databases">
        <title>Enhanced detection system for hospital associated transmission using whole genome sequencing surveillance.</title>
        <authorList>
            <person name="Harrison L.H."/>
            <person name="Van Tyne D."/>
            <person name="Marsh J.W."/>
            <person name="Griffith M.P."/>
            <person name="Snyder D.J."/>
            <person name="Cooper V.S."/>
            <person name="Mustapha M."/>
        </authorList>
    </citation>
    <scope>NUCLEOTIDE SEQUENCE [LARGE SCALE GENOMIC DNA]</scope>
    <source>
        <strain evidence="6 7">PSB00013</strain>
    </source>
</reference>
<dbReference type="Gene3D" id="3.90.1590.10">
    <property type="entry name" value="glutathione-dependent formaldehyde- activating enzyme (gfa)"/>
    <property type="match status" value="1"/>
</dbReference>
<proteinExistence type="inferred from homology"/>
<dbReference type="EMBL" id="JADTXM010000012">
    <property type="protein sequence ID" value="MBH3440431.1"/>
    <property type="molecule type" value="Genomic_DNA"/>
</dbReference>
<dbReference type="InterPro" id="IPR011057">
    <property type="entry name" value="Mss4-like_sf"/>
</dbReference>
<comment type="caution">
    <text evidence="6">The sequence shown here is derived from an EMBL/GenBank/DDBJ whole genome shotgun (WGS) entry which is preliminary data.</text>
</comment>
<dbReference type="RefSeq" id="WP_197872873.1">
    <property type="nucleotide sequence ID" value="NZ_JADTXM010000012.1"/>
</dbReference>